<dbReference type="InterPro" id="IPR020472">
    <property type="entry name" value="WD40_PAC1"/>
</dbReference>
<evidence type="ECO:0000313" key="7">
    <source>
        <dbReference type="Proteomes" id="UP000663888"/>
    </source>
</evidence>
<dbReference type="Pfam" id="PF00400">
    <property type="entry name" value="WD40"/>
    <property type="match status" value="6"/>
</dbReference>
<reference evidence="6" key="1">
    <citation type="submission" date="2021-01" db="EMBL/GenBank/DDBJ databases">
        <authorList>
            <person name="Kaushik A."/>
        </authorList>
    </citation>
    <scope>NUCLEOTIDE SEQUENCE</scope>
    <source>
        <strain evidence="6">AG4-R118</strain>
    </source>
</reference>
<dbReference type="Gene3D" id="2.130.10.10">
    <property type="entry name" value="YVTN repeat-like/Quinoprotein amine dehydrogenase"/>
    <property type="match status" value="4"/>
</dbReference>
<dbReference type="PROSITE" id="PS50837">
    <property type="entry name" value="NACHT"/>
    <property type="match status" value="1"/>
</dbReference>
<dbReference type="InterPro" id="IPR001680">
    <property type="entry name" value="WD40_rpt"/>
</dbReference>
<feature type="repeat" description="WD" evidence="3">
    <location>
        <begin position="1167"/>
        <end position="1208"/>
    </location>
</feature>
<sequence>MASAPSTPKRKRSTLLSGLSDALLHPGWRSKRARSGSRSGSPTNSGASTPGVGESETYIIPQSSIHPDSVSPDGAAERVPYHVSEHEIQGSEPLVPEIVLQGDPEVSMESTSAQSPNDAPWAALERALKALHITTQACPPLHSAVDGFKSCLDVFKEASKSRKDYDELATGLTAIVELLDKHLQVSASREITEAIKSIADDLAKELKAIENRTSASGSRRVLGPSGDEEDLIRRYYRIEHIFRRLQAEASMSTWDSVKRQEVVGSRINSIRSTLMPYVKESRLEKLGPVMLATYNSKLSMDVGRRSCTEDTRIQVLKDLMAWAGNSDGAKIYWMNGMAGTGKTTIAYSLCEQLEAGQQLAASFFCTRMSRECNEAKQIIPTIAYQLARYSAPFRDALCRILNQNPDIGALNTNSQFCFLLAKPLGEVRKVVGRNLVIVIDALDECSDPYAVKVMLDMLLPFATDSPIKFFVTSRPEPAIRESMMVGIDQCNHPRSILYLHEIEKSLVRADIELYLKDELKHMLPAHQSGIVALAEKAGNLFIYAATAVRYIQAAGKAFNSKRLKSILGVNSKSKNGLSAIDALYQAILIAAIHDNPLEPDERDIILTVLWTAVCACEPVLIDTLAALCNLDETDLVMSALQPLRSVLHVSEHDRLVTTLHASFPDFMFSRERSQDFFCDRLSHDRLLAEHCLGIMKAQLRFNICKIESSQYCDPKGFSRKRKVEKNISRELLYACRFWVDHLVRATPSQSLITVVHDFLLHRLLFWMEVMNVTLHMQNGAIALVSVPTWLQSANAATDAIALAHDAQVFVGRYAAERDLCARTPHIYISALAFYPPSSLISQTYRPRFIGLVKATGTLMDKINRGSLAVWSPHGNFMSASFSADGRYIVIGDDGGGICVYQAHDGREIISFQTHQGLVESVSLSSDGNLIGSSSKKDHALCIWNVSDGSLVSGPLKGHTEEVYSNMLSPDGARLVSGSEDCTIRIWVISEPSPFHLLLTGHTAPVNSVTFSPDGTQIASGSRDRTIRLWDAASGIFRYCLSGHTASVTCVRFSPCGSFVVSGSGDNTVRIWDPRNGAPIGSSFDGHSDTIACLSVSPDGERIASCDHEIQVWDRTSRKLVYGPFRLDVVTSIQFSADGARLMSASYPGCIQMLDLRERAWHDELKDSTSHGRSMKMSTISPGGAYIASGNSDGTIGIWNLQSARLERVFASRSDLYERIVELSFSSNGVHIFVVHDDGVLETFNIHTGELVGDPHSFSPHGRIAHRPFALSSNAQSVVSAGVHNNGVGLTLDLWDIESSQLISTIDITNEDDRFTNAVFSPDGNRIATSTHKGCIDVWDSGCGQRLTSLILPGARCTLDDSESYMAISPNGSLIFCMSNDGYPWVCNLIDGTFTVLPFDDGWRVSGGHVKFSPNGDLIALGTRNWWGRQHVVLYNTLGVTRKHSGLDLPSGFSGIIGLEFVGDESCLVSFVYNGQLRVLRHQVHRYLRLLGPDSDGVTVDDEGDCMIIIPLEIRNELPLSNGMSLTEHGSIVVDYDNLLIGAKWSQCYLGDS</sequence>
<dbReference type="SUPFAM" id="SSF50978">
    <property type="entry name" value="WD40 repeat-like"/>
    <property type="match status" value="2"/>
</dbReference>
<feature type="repeat" description="WD" evidence="3">
    <location>
        <begin position="1307"/>
        <end position="1348"/>
    </location>
</feature>
<dbReference type="Gene3D" id="3.40.50.300">
    <property type="entry name" value="P-loop containing nucleotide triphosphate hydrolases"/>
    <property type="match status" value="1"/>
</dbReference>
<dbReference type="EMBL" id="CAJMWX010001428">
    <property type="protein sequence ID" value="CAE6488379.1"/>
    <property type="molecule type" value="Genomic_DNA"/>
</dbReference>
<proteinExistence type="predicted"/>
<dbReference type="SUPFAM" id="SSF101898">
    <property type="entry name" value="NHL repeat"/>
    <property type="match status" value="1"/>
</dbReference>
<dbReference type="InterPro" id="IPR050349">
    <property type="entry name" value="WD_LIS1/nudF_dynein_reg"/>
</dbReference>
<evidence type="ECO:0000259" key="5">
    <source>
        <dbReference type="PROSITE" id="PS50837"/>
    </source>
</evidence>
<accession>A0A8H3CNP3</accession>
<dbReference type="PROSITE" id="PS50294">
    <property type="entry name" value="WD_REPEATS_REGION"/>
    <property type="match status" value="4"/>
</dbReference>
<protein>
    <recommendedName>
        <fullName evidence="5">NACHT domain-containing protein</fullName>
    </recommendedName>
</protein>
<evidence type="ECO:0000256" key="3">
    <source>
        <dbReference type="PROSITE-ProRule" id="PRU00221"/>
    </source>
</evidence>
<dbReference type="InterPro" id="IPR027417">
    <property type="entry name" value="P-loop_NTPase"/>
</dbReference>
<dbReference type="PANTHER" id="PTHR44129">
    <property type="entry name" value="WD REPEAT-CONTAINING PROTEIN POP1"/>
    <property type="match status" value="1"/>
</dbReference>
<organism evidence="6 7">
    <name type="scientific">Rhizoctonia solani</name>
    <dbReference type="NCBI Taxonomy" id="456999"/>
    <lineage>
        <taxon>Eukaryota</taxon>
        <taxon>Fungi</taxon>
        <taxon>Dikarya</taxon>
        <taxon>Basidiomycota</taxon>
        <taxon>Agaricomycotina</taxon>
        <taxon>Agaricomycetes</taxon>
        <taxon>Cantharellales</taxon>
        <taxon>Ceratobasidiaceae</taxon>
        <taxon>Rhizoctonia</taxon>
    </lineage>
</organism>
<dbReference type="PROSITE" id="PS00678">
    <property type="entry name" value="WD_REPEATS_1"/>
    <property type="match status" value="2"/>
</dbReference>
<evidence type="ECO:0000256" key="4">
    <source>
        <dbReference type="SAM" id="MobiDB-lite"/>
    </source>
</evidence>
<name>A0A8H3CNP3_9AGAM</name>
<dbReference type="Pfam" id="PF24883">
    <property type="entry name" value="NPHP3_N"/>
    <property type="match status" value="1"/>
</dbReference>
<evidence type="ECO:0000256" key="1">
    <source>
        <dbReference type="ARBA" id="ARBA00022574"/>
    </source>
</evidence>
<feature type="repeat" description="WD" evidence="3">
    <location>
        <begin position="955"/>
        <end position="986"/>
    </location>
</feature>
<keyword evidence="2" id="KW-0677">Repeat</keyword>
<dbReference type="InterPro" id="IPR019775">
    <property type="entry name" value="WD40_repeat_CS"/>
</dbReference>
<dbReference type="Proteomes" id="UP000663888">
    <property type="component" value="Unassembled WGS sequence"/>
</dbReference>
<dbReference type="CDD" id="cd00200">
    <property type="entry name" value="WD40"/>
    <property type="match status" value="1"/>
</dbReference>
<dbReference type="InterPro" id="IPR036322">
    <property type="entry name" value="WD40_repeat_dom_sf"/>
</dbReference>
<gene>
    <name evidence="6" type="ORF">RDB_LOCUS135339</name>
</gene>
<evidence type="ECO:0000313" key="6">
    <source>
        <dbReference type="EMBL" id="CAE6488379.1"/>
    </source>
</evidence>
<feature type="repeat" description="WD" evidence="3">
    <location>
        <begin position="1040"/>
        <end position="1081"/>
    </location>
</feature>
<feature type="repeat" description="WD" evidence="3">
    <location>
        <begin position="1083"/>
        <end position="1122"/>
    </location>
</feature>
<dbReference type="SUPFAM" id="SSF52540">
    <property type="entry name" value="P-loop containing nucleoside triphosphate hydrolases"/>
    <property type="match status" value="1"/>
</dbReference>
<feature type="repeat" description="WD" evidence="3">
    <location>
        <begin position="998"/>
        <end position="1034"/>
    </location>
</feature>
<keyword evidence="1 3" id="KW-0853">WD repeat</keyword>
<feature type="region of interest" description="Disordered" evidence="4">
    <location>
        <begin position="1"/>
        <end position="76"/>
    </location>
</feature>
<dbReference type="PROSITE" id="PS50082">
    <property type="entry name" value="WD_REPEATS_2"/>
    <property type="match status" value="6"/>
</dbReference>
<evidence type="ECO:0000256" key="2">
    <source>
        <dbReference type="ARBA" id="ARBA00022737"/>
    </source>
</evidence>
<dbReference type="PRINTS" id="PR00320">
    <property type="entry name" value="GPROTEINBRPT"/>
</dbReference>
<dbReference type="InterPro" id="IPR015943">
    <property type="entry name" value="WD40/YVTN_repeat-like_dom_sf"/>
</dbReference>
<dbReference type="SMART" id="SM00320">
    <property type="entry name" value="WD40"/>
    <property type="match status" value="10"/>
</dbReference>
<comment type="caution">
    <text evidence="6">The sequence shown here is derived from an EMBL/GenBank/DDBJ whole genome shotgun (WGS) entry which is preliminary data.</text>
</comment>
<feature type="domain" description="NACHT" evidence="5">
    <location>
        <begin position="330"/>
        <end position="475"/>
    </location>
</feature>
<dbReference type="InterPro" id="IPR007111">
    <property type="entry name" value="NACHT_NTPase"/>
</dbReference>
<dbReference type="InterPro" id="IPR056884">
    <property type="entry name" value="NPHP3-like_N"/>
</dbReference>